<evidence type="ECO:0000313" key="1">
    <source>
        <dbReference type="EMBL" id="RCN24710.1"/>
    </source>
</evidence>
<comment type="caution">
    <text evidence="1">The sequence shown here is derived from an EMBL/GenBank/DDBJ whole genome shotgun (WGS) entry which is preliminary data.</text>
</comment>
<accession>A0A368F139</accession>
<dbReference type="EMBL" id="JOJR01017381">
    <property type="protein sequence ID" value="RCN24710.1"/>
    <property type="molecule type" value="Genomic_DNA"/>
</dbReference>
<keyword evidence="2" id="KW-1185">Reference proteome</keyword>
<organism evidence="1 2">
    <name type="scientific">Ancylostoma caninum</name>
    <name type="common">Dog hookworm</name>
    <dbReference type="NCBI Taxonomy" id="29170"/>
    <lineage>
        <taxon>Eukaryota</taxon>
        <taxon>Metazoa</taxon>
        <taxon>Ecdysozoa</taxon>
        <taxon>Nematoda</taxon>
        <taxon>Chromadorea</taxon>
        <taxon>Rhabditida</taxon>
        <taxon>Rhabditina</taxon>
        <taxon>Rhabditomorpha</taxon>
        <taxon>Strongyloidea</taxon>
        <taxon>Ancylostomatidae</taxon>
        <taxon>Ancylostomatinae</taxon>
        <taxon>Ancylostoma</taxon>
    </lineage>
</organism>
<name>A0A368F139_ANCCA</name>
<dbReference type="AlphaFoldDB" id="A0A368F139"/>
<proteinExistence type="predicted"/>
<evidence type="ECO:0000313" key="2">
    <source>
        <dbReference type="Proteomes" id="UP000252519"/>
    </source>
</evidence>
<dbReference type="Proteomes" id="UP000252519">
    <property type="component" value="Unassembled WGS sequence"/>
</dbReference>
<reference evidence="1 2" key="1">
    <citation type="submission" date="2014-10" db="EMBL/GenBank/DDBJ databases">
        <title>Draft genome of the hookworm Ancylostoma caninum.</title>
        <authorList>
            <person name="Mitreva M."/>
        </authorList>
    </citation>
    <scope>NUCLEOTIDE SEQUENCE [LARGE SCALE GENOMIC DNA]</scope>
    <source>
        <strain evidence="1 2">Baltimore</strain>
    </source>
</reference>
<protein>
    <submittedName>
        <fullName evidence="1">Uncharacterized protein</fullName>
    </submittedName>
</protein>
<gene>
    <name evidence="1" type="ORF">ANCCAN_29588</name>
</gene>
<sequence length="35" mass="4069">MFGKPIGCRVFPLQTFHTNASQQSWKRIQVCCSLR</sequence>